<organism evidence="1">
    <name type="scientific">Arundo donax</name>
    <name type="common">Giant reed</name>
    <name type="synonym">Donax arundinaceus</name>
    <dbReference type="NCBI Taxonomy" id="35708"/>
    <lineage>
        <taxon>Eukaryota</taxon>
        <taxon>Viridiplantae</taxon>
        <taxon>Streptophyta</taxon>
        <taxon>Embryophyta</taxon>
        <taxon>Tracheophyta</taxon>
        <taxon>Spermatophyta</taxon>
        <taxon>Magnoliopsida</taxon>
        <taxon>Liliopsida</taxon>
        <taxon>Poales</taxon>
        <taxon>Poaceae</taxon>
        <taxon>PACMAD clade</taxon>
        <taxon>Arundinoideae</taxon>
        <taxon>Arundineae</taxon>
        <taxon>Arundo</taxon>
    </lineage>
</organism>
<proteinExistence type="predicted"/>
<protein>
    <submittedName>
        <fullName evidence="1">Uncharacterized protein</fullName>
    </submittedName>
</protein>
<accession>A0A0A9H018</accession>
<name>A0A0A9H018_ARUDO</name>
<sequence>MDKLGRETCTDGTEKDWLVSMCTICTLALTSKDLETIKKDSSRTSRFFNCSCPKTMPLFAYT</sequence>
<dbReference type="AlphaFoldDB" id="A0A0A9H018"/>
<reference evidence="1" key="1">
    <citation type="submission" date="2014-09" db="EMBL/GenBank/DDBJ databases">
        <authorList>
            <person name="Magalhaes I.L.F."/>
            <person name="Oliveira U."/>
            <person name="Santos F.R."/>
            <person name="Vidigal T.H.D.A."/>
            <person name="Brescovit A.D."/>
            <person name="Santos A.J."/>
        </authorList>
    </citation>
    <scope>NUCLEOTIDE SEQUENCE</scope>
    <source>
        <tissue evidence="1">Shoot tissue taken approximately 20 cm above the soil surface</tissue>
    </source>
</reference>
<dbReference type="EMBL" id="GBRH01167316">
    <property type="protein sequence ID" value="JAE30580.1"/>
    <property type="molecule type" value="Transcribed_RNA"/>
</dbReference>
<evidence type="ECO:0000313" key="1">
    <source>
        <dbReference type="EMBL" id="JAE30580.1"/>
    </source>
</evidence>
<reference evidence="1" key="2">
    <citation type="journal article" date="2015" name="Data Brief">
        <title>Shoot transcriptome of the giant reed, Arundo donax.</title>
        <authorList>
            <person name="Barrero R.A."/>
            <person name="Guerrero F.D."/>
            <person name="Moolhuijzen P."/>
            <person name="Goolsby J.A."/>
            <person name="Tidwell J."/>
            <person name="Bellgard S.E."/>
            <person name="Bellgard M.I."/>
        </authorList>
    </citation>
    <scope>NUCLEOTIDE SEQUENCE</scope>
    <source>
        <tissue evidence="1">Shoot tissue taken approximately 20 cm above the soil surface</tissue>
    </source>
</reference>